<dbReference type="AlphaFoldDB" id="A0A0F8ZQ32"/>
<sequence>MVELIEWQKALVIQKDHRFGAIVAGYEWMIRHNKIKDISFETFQDDFNLQAKDKGKNDFDPIANAVSKKYPNVRVKFKNFKDGREKVEFVKELISKNVPCMLSLALTSKKNISHEMPITFYDENY</sequence>
<feature type="non-terminal residue" evidence="1">
    <location>
        <position position="125"/>
    </location>
</feature>
<reference evidence="1" key="1">
    <citation type="journal article" date="2015" name="Nature">
        <title>Complex archaea that bridge the gap between prokaryotes and eukaryotes.</title>
        <authorList>
            <person name="Spang A."/>
            <person name="Saw J.H."/>
            <person name="Jorgensen S.L."/>
            <person name="Zaremba-Niedzwiedzka K."/>
            <person name="Martijn J."/>
            <person name="Lind A.E."/>
            <person name="van Eijk R."/>
            <person name="Schleper C."/>
            <person name="Guy L."/>
            <person name="Ettema T.J."/>
        </authorList>
    </citation>
    <scope>NUCLEOTIDE SEQUENCE</scope>
</reference>
<proteinExistence type="predicted"/>
<dbReference type="EMBL" id="LAZR01062210">
    <property type="protein sequence ID" value="KKK62001.1"/>
    <property type="molecule type" value="Genomic_DNA"/>
</dbReference>
<protein>
    <submittedName>
        <fullName evidence="1">Uncharacterized protein</fullName>
    </submittedName>
</protein>
<evidence type="ECO:0000313" key="1">
    <source>
        <dbReference type="EMBL" id="KKK62001.1"/>
    </source>
</evidence>
<name>A0A0F8ZQ32_9ZZZZ</name>
<comment type="caution">
    <text evidence="1">The sequence shown here is derived from an EMBL/GenBank/DDBJ whole genome shotgun (WGS) entry which is preliminary data.</text>
</comment>
<organism evidence="1">
    <name type="scientific">marine sediment metagenome</name>
    <dbReference type="NCBI Taxonomy" id="412755"/>
    <lineage>
        <taxon>unclassified sequences</taxon>
        <taxon>metagenomes</taxon>
        <taxon>ecological metagenomes</taxon>
    </lineage>
</organism>
<gene>
    <name evidence="1" type="ORF">LCGC14_3008690</name>
</gene>
<accession>A0A0F8ZQ32</accession>